<dbReference type="Proteomes" id="UP000275076">
    <property type="component" value="Unassembled WGS sequence"/>
</dbReference>
<dbReference type="InterPro" id="IPR011032">
    <property type="entry name" value="GroES-like_sf"/>
</dbReference>
<evidence type="ECO:0000313" key="9">
    <source>
        <dbReference type="Proteomes" id="UP000275076"/>
    </source>
</evidence>
<evidence type="ECO:0000256" key="5">
    <source>
        <dbReference type="RuleBase" id="RU361277"/>
    </source>
</evidence>
<dbReference type="Pfam" id="PF08240">
    <property type="entry name" value="ADH_N"/>
    <property type="match status" value="1"/>
</dbReference>
<evidence type="ECO:0000256" key="1">
    <source>
        <dbReference type="ARBA" id="ARBA00001947"/>
    </source>
</evidence>
<gene>
    <name evidence="8" type="ORF">D7Z54_13060</name>
</gene>
<evidence type="ECO:0000256" key="3">
    <source>
        <dbReference type="ARBA" id="ARBA00022833"/>
    </source>
</evidence>
<evidence type="ECO:0000259" key="7">
    <source>
        <dbReference type="Pfam" id="PF08240"/>
    </source>
</evidence>
<sequence length="378" mass="41650">MKAVTYQGIKDVKVKEVADATIEKKDDVLVRVTSTAICGSDLHLVHGMIPHFPEGYIIGHEPMGIVEETGPDVTEVKKGDRVIVPFNIACGECYYCQHELESQCDNSNSHGEAGAYFGYSGTFGGYPGGQAELLRVPYGNFTPFVVPESCELEDEKILFLSDIIPTAYWGVEQANVQQDDTVIVLGCGPVGLLAQKFAWMKGAKRVIAVDYVQYRLEHAKRANNVEVFDFSQFDDLGSHLKELTKGGADSVIDCVGMDGKKNAVEMVETALKLQGGTMGPIVLASRCVRKGGTVSIVGVYGTRYNAFPLGDFFARNITLKMGQAPIIHYIPELYKKIINEEFDPTDIISHRLPMDQAEHGYDIFDEKHDDCIKVVLKP</sequence>
<dbReference type="GO" id="GO:0008270">
    <property type="term" value="F:zinc ion binding"/>
    <property type="evidence" value="ECO:0007669"/>
    <property type="project" value="InterPro"/>
</dbReference>
<dbReference type="Gene3D" id="3.40.50.720">
    <property type="entry name" value="NAD(P)-binding Rossmann-like Domain"/>
    <property type="match status" value="1"/>
</dbReference>
<dbReference type="OrthoDB" id="9769198at2"/>
<keyword evidence="4" id="KW-0560">Oxidoreductase</keyword>
<dbReference type="InterPro" id="IPR036291">
    <property type="entry name" value="NAD(P)-bd_dom_sf"/>
</dbReference>
<dbReference type="Gene3D" id="3.90.180.10">
    <property type="entry name" value="Medium-chain alcohol dehydrogenases, catalytic domain"/>
    <property type="match status" value="1"/>
</dbReference>
<dbReference type="CDD" id="cd08283">
    <property type="entry name" value="FDH_like_1"/>
    <property type="match status" value="1"/>
</dbReference>
<dbReference type="PROSITE" id="PS00059">
    <property type="entry name" value="ADH_ZINC"/>
    <property type="match status" value="1"/>
</dbReference>
<organism evidence="8 9">
    <name type="scientific">Salibacterium salarium</name>
    <dbReference type="NCBI Taxonomy" id="284579"/>
    <lineage>
        <taxon>Bacteria</taxon>
        <taxon>Bacillati</taxon>
        <taxon>Bacillota</taxon>
        <taxon>Bacilli</taxon>
        <taxon>Bacillales</taxon>
        <taxon>Bacillaceae</taxon>
    </lineage>
</organism>
<comment type="similarity">
    <text evidence="5">Belongs to the zinc-containing alcohol dehydrogenase family.</text>
</comment>
<reference evidence="8 9" key="1">
    <citation type="submission" date="2018-10" db="EMBL/GenBank/DDBJ databases">
        <title>Draft genome sequence of Bacillus salarius IM0101, isolated from a hypersaline soil in Inner Mongolia, China.</title>
        <authorList>
            <person name="Yamprayoonswat W."/>
            <person name="Boonvisut S."/>
            <person name="Jumpathong W."/>
            <person name="Sittihan S."/>
            <person name="Ruangsuj P."/>
            <person name="Wanthongcharoen S."/>
            <person name="Thongpramul N."/>
            <person name="Pimmason S."/>
            <person name="Yu B."/>
            <person name="Yasawong M."/>
        </authorList>
    </citation>
    <scope>NUCLEOTIDE SEQUENCE [LARGE SCALE GENOMIC DNA]</scope>
    <source>
        <strain evidence="8 9">IM0101</strain>
    </source>
</reference>
<evidence type="ECO:0000256" key="2">
    <source>
        <dbReference type="ARBA" id="ARBA00022723"/>
    </source>
</evidence>
<protein>
    <submittedName>
        <fullName evidence="8">Glutathione-dependent formaldehyde dehydrogenase</fullName>
    </submittedName>
</protein>
<dbReference type="InterPro" id="IPR013154">
    <property type="entry name" value="ADH-like_N"/>
</dbReference>
<keyword evidence="9" id="KW-1185">Reference proteome</keyword>
<dbReference type="RefSeq" id="WP_125556297.1">
    <property type="nucleotide sequence ID" value="NZ_RBVX01000011.1"/>
</dbReference>
<evidence type="ECO:0000259" key="6">
    <source>
        <dbReference type="Pfam" id="PF00107"/>
    </source>
</evidence>
<feature type="domain" description="Alcohol dehydrogenase-like C-terminal" evidence="6">
    <location>
        <begin position="189"/>
        <end position="268"/>
    </location>
</feature>
<dbReference type="SUPFAM" id="SSF50129">
    <property type="entry name" value="GroES-like"/>
    <property type="match status" value="1"/>
</dbReference>
<keyword evidence="3 5" id="KW-0862">Zinc</keyword>
<dbReference type="EMBL" id="RBVX01000011">
    <property type="protein sequence ID" value="RSL32947.1"/>
    <property type="molecule type" value="Genomic_DNA"/>
</dbReference>
<accession>A0A428N3U2</accession>
<comment type="caution">
    <text evidence="8">The sequence shown here is derived from an EMBL/GenBank/DDBJ whole genome shotgun (WGS) entry which is preliminary data.</text>
</comment>
<feature type="domain" description="Alcohol dehydrogenase-like N-terminal" evidence="7">
    <location>
        <begin position="25"/>
        <end position="142"/>
    </location>
</feature>
<dbReference type="Pfam" id="PF00107">
    <property type="entry name" value="ADH_zinc_N"/>
    <property type="match status" value="1"/>
</dbReference>
<dbReference type="GO" id="GO:0016491">
    <property type="term" value="F:oxidoreductase activity"/>
    <property type="evidence" value="ECO:0007669"/>
    <property type="project" value="UniProtKB-KW"/>
</dbReference>
<dbReference type="InterPro" id="IPR002328">
    <property type="entry name" value="ADH_Zn_CS"/>
</dbReference>
<dbReference type="PANTHER" id="PTHR42813:SF2">
    <property type="entry name" value="DEHYDROGENASE, ZINC-CONTAINING, PUTATIVE (AFU_ORTHOLOGUE AFUA_2G02810)-RELATED"/>
    <property type="match status" value="1"/>
</dbReference>
<dbReference type="InterPro" id="IPR013149">
    <property type="entry name" value="ADH-like_C"/>
</dbReference>
<proteinExistence type="inferred from homology"/>
<comment type="cofactor">
    <cofactor evidence="1 5">
        <name>Zn(2+)</name>
        <dbReference type="ChEBI" id="CHEBI:29105"/>
    </cofactor>
</comment>
<dbReference type="AlphaFoldDB" id="A0A428N3U2"/>
<keyword evidence="2 5" id="KW-0479">Metal-binding</keyword>
<dbReference type="SUPFAM" id="SSF51735">
    <property type="entry name" value="NAD(P)-binding Rossmann-fold domains"/>
    <property type="match status" value="1"/>
</dbReference>
<name>A0A428N3U2_9BACI</name>
<evidence type="ECO:0000256" key="4">
    <source>
        <dbReference type="ARBA" id="ARBA00023002"/>
    </source>
</evidence>
<dbReference type="PANTHER" id="PTHR42813">
    <property type="entry name" value="ZINC-TYPE ALCOHOL DEHYDROGENASE-LIKE"/>
    <property type="match status" value="1"/>
</dbReference>
<evidence type="ECO:0000313" key="8">
    <source>
        <dbReference type="EMBL" id="RSL32947.1"/>
    </source>
</evidence>